<dbReference type="Gene3D" id="1.10.101.10">
    <property type="entry name" value="PGBD-like superfamily/PGBD"/>
    <property type="match status" value="1"/>
</dbReference>
<sequence length="91" mass="10441">MAKTIKMMMETLQINKQISKLSRPLPPNKQTTLPEASLQKGDKGEKVADLQQVLKKIGYPIKKTDIFDTDTTWAITDFQLQQKKIGHHRHV</sequence>
<dbReference type="InterPro" id="IPR036366">
    <property type="entry name" value="PGBDSf"/>
</dbReference>
<dbReference type="EMBL" id="JAWDIP010000003">
    <property type="protein sequence ID" value="MDY0395269.1"/>
    <property type="molecule type" value="Genomic_DNA"/>
</dbReference>
<dbReference type="InterPro" id="IPR002477">
    <property type="entry name" value="Peptidoglycan-bd-like"/>
</dbReference>
<dbReference type="InterPro" id="IPR036365">
    <property type="entry name" value="PGBD-like_sf"/>
</dbReference>
<name>A0ABU5C7S6_9BACI</name>
<protein>
    <submittedName>
        <fullName evidence="3">Peptidoglycan-binding domain-containing protein</fullName>
    </submittedName>
</protein>
<gene>
    <name evidence="3" type="ORF">RWE15_13615</name>
</gene>
<feature type="domain" description="Peptidoglycan binding-like" evidence="2">
    <location>
        <begin position="44"/>
        <end position="82"/>
    </location>
</feature>
<dbReference type="SUPFAM" id="SSF47090">
    <property type="entry name" value="PGBD-like"/>
    <property type="match status" value="1"/>
</dbReference>
<evidence type="ECO:0000313" key="3">
    <source>
        <dbReference type="EMBL" id="MDY0395269.1"/>
    </source>
</evidence>
<reference evidence="3 4" key="1">
    <citation type="submission" date="2023-10" db="EMBL/GenBank/DDBJ databases">
        <title>Virgibacillus halophilus 5B73C genome.</title>
        <authorList>
            <person name="Miliotis G."/>
            <person name="Sengupta P."/>
            <person name="Hameed A."/>
            <person name="Chuvochina M."/>
            <person name="Mcdonagh F."/>
            <person name="Simpson A.C."/>
            <person name="Singh N.K."/>
            <person name="Rekha P.D."/>
            <person name="Raman K."/>
            <person name="Hugenholtz P."/>
            <person name="Venkateswaran K."/>
        </authorList>
    </citation>
    <scope>NUCLEOTIDE SEQUENCE [LARGE SCALE GENOMIC DNA]</scope>
    <source>
        <strain evidence="3 4">5B73C</strain>
    </source>
</reference>
<dbReference type="Pfam" id="PF01471">
    <property type="entry name" value="PG_binding_1"/>
    <property type="match status" value="1"/>
</dbReference>
<accession>A0ABU5C7S6</accession>
<proteinExistence type="predicted"/>
<evidence type="ECO:0000259" key="2">
    <source>
        <dbReference type="Pfam" id="PF01471"/>
    </source>
</evidence>
<evidence type="ECO:0000256" key="1">
    <source>
        <dbReference type="SAM" id="MobiDB-lite"/>
    </source>
</evidence>
<evidence type="ECO:0000313" key="4">
    <source>
        <dbReference type="Proteomes" id="UP001281447"/>
    </source>
</evidence>
<organism evidence="3 4">
    <name type="scientific">Tigheibacillus halophilus</name>
    <dbReference type="NCBI Taxonomy" id="361280"/>
    <lineage>
        <taxon>Bacteria</taxon>
        <taxon>Bacillati</taxon>
        <taxon>Bacillota</taxon>
        <taxon>Bacilli</taxon>
        <taxon>Bacillales</taxon>
        <taxon>Bacillaceae</taxon>
        <taxon>Tigheibacillus</taxon>
    </lineage>
</organism>
<feature type="region of interest" description="Disordered" evidence="1">
    <location>
        <begin position="21"/>
        <end position="44"/>
    </location>
</feature>
<keyword evidence="4" id="KW-1185">Reference proteome</keyword>
<comment type="caution">
    <text evidence="3">The sequence shown here is derived from an EMBL/GenBank/DDBJ whole genome shotgun (WGS) entry which is preliminary data.</text>
</comment>
<dbReference type="Proteomes" id="UP001281447">
    <property type="component" value="Unassembled WGS sequence"/>
</dbReference>